<proteinExistence type="predicted"/>
<sequence>MFSPLLDAMAASQLSFQGQSPAADARRERERYSPPKEELVKTGCRCTATGNRGAIRRGGGAGRENRVCFLERDGTRRSCDTNAIRAIAAAAVAGLTRRAAKLVVTGGRLPVRKHNQPTRSQRCLSEADDGGAASGFVSSVNKMPIDWSAGESFTAEENLNIKFFWELHQILFHNLPQKPTAGQVPLNSLQVTDLYNIISAYFISSEGKLMSKKERFNTCVYAVTNEVTPPVCYAVVNSPDGFQGRL</sequence>
<dbReference type="AlphaFoldDB" id="A0A6A4SD23"/>
<reference evidence="2 3" key="1">
    <citation type="submission" date="2019-06" db="EMBL/GenBank/DDBJ databases">
        <title>Draft genomes of female and male turbot (Scophthalmus maximus).</title>
        <authorList>
            <person name="Xu H."/>
            <person name="Xu X.-W."/>
            <person name="Shao C."/>
            <person name="Chen S."/>
        </authorList>
    </citation>
    <scope>NUCLEOTIDE SEQUENCE [LARGE SCALE GENOMIC DNA]</scope>
    <source>
        <strain evidence="2">Ysfricsl-2016a</strain>
        <tissue evidence="2">Blood</tissue>
    </source>
</reference>
<dbReference type="EMBL" id="VEVO01000017">
    <property type="protein sequence ID" value="KAF0028492.1"/>
    <property type="molecule type" value="Genomic_DNA"/>
</dbReference>
<comment type="caution">
    <text evidence="2">The sequence shown here is derived from an EMBL/GenBank/DDBJ whole genome shotgun (WGS) entry which is preliminary data.</text>
</comment>
<dbReference type="Proteomes" id="UP000438429">
    <property type="component" value="Unassembled WGS sequence"/>
</dbReference>
<evidence type="ECO:0000313" key="2">
    <source>
        <dbReference type="EMBL" id="KAF0028492.1"/>
    </source>
</evidence>
<feature type="compositionally biased region" description="Basic and acidic residues" evidence="1">
    <location>
        <begin position="24"/>
        <end position="36"/>
    </location>
</feature>
<feature type="region of interest" description="Disordered" evidence="1">
    <location>
        <begin position="16"/>
        <end position="36"/>
    </location>
</feature>
<name>A0A6A4SD23_SCOMX</name>
<accession>A0A6A4SD23</accession>
<organism evidence="2 3">
    <name type="scientific">Scophthalmus maximus</name>
    <name type="common">Turbot</name>
    <name type="synonym">Psetta maxima</name>
    <dbReference type="NCBI Taxonomy" id="52904"/>
    <lineage>
        <taxon>Eukaryota</taxon>
        <taxon>Metazoa</taxon>
        <taxon>Chordata</taxon>
        <taxon>Craniata</taxon>
        <taxon>Vertebrata</taxon>
        <taxon>Euteleostomi</taxon>
        <taxon>Actinopterygii</taxon>
        <taxon>Neopterygii</taxon>
        <taxon>Teleostei</taxon>
        <taxon>Neoteleostei</taxon>
        <taxon>Acanthomorphata</taxon>
        <taxon>Carangaria</taxon>
        <taxon>Pleuronectiformes</taxon>
        <taxon>Pleuronectoidei</taxon>
        <taxon>Scophthalmidae</taxon>
        <taxon>Scophthalmus</taxon>
    </lineage>
</organism>
<evidence type="ECO:0000313" key="3">
    <source>
        <dbReference type="Proteomes" id="UP000438429"/>
    </source>
</evidence>
<gene>
    <name evidence="2" type="ORF">F2P81_019579</name>
</gene>
<evidence type="ECO:0000256" key="1">
    <source>
        <dbReference type="SAM" id="MobiDB-lite"/>
    </source>
</evidence>
<protein>
    <submittedName>
        <fullName evidence="2">Uncharacterized protein</fullName>
    </submittedName>
</protein>